<proteinExistence type="predicted"/>
<organism evidence="2">
    <name type="scientific">Panicum hallii</name>
    <dbReference type="NCBI Taxonomy" id="206008"/>
    <lineage>
        <taxon>Eukaryota</taxon>
        <taxon>Viridiplantae</taxon>
        <taxon>Streptophyta</taxon>
        <taxon>Embryophyta</taxon>
        <taxon>Tracheophyta</taxon>
        <taxon>Spermatophyta</taxon>
        <taxon>Magnoliopsida</taxon>
        <taxon>Liliopsida</taxon>
        <taxon>Poales</taxon>
        <taxon>Poaceae</taxon>
        <taxon>PACMAD clade</taxon>
        <taxon>Panicoideae</taxon>
        <taxon>Panicodae</taxon>
        <taxon>Paniceae</taxon>
        <taxon>Panicinae</taxon>
        <taxon>Panicum</taxon>
        <taxon>Panicum sect. Panicum</taxon>
    </lineage>
</organism>
<accession>A0A2T8KVF6</accession>
<feature type="compositionally biased region" description="Acidic residues" evidence="1">
    <location>
        <begin position="263"/>
        <end position="284"/>
    </location>
</feature>
<protein>
    <submittedName>
        <fullName evidence="2">Uncharacterized protein</fullName>
    </submittedName>
</protein>
<gene>
    <name evidence="2" type="ORF">PAHAL_1G166100</name>
</gene>
<evidence type="ECO:0000313" key="2">
    <source>
        <dbReference type="EMBL" id="PVH66158.1"/>
    </source>
</evidence>
<feature type="region of interest" description="Disordered" evidence="1">
    <location>
        <begin position="252"/>
        <end position="314"/>
    </location>
</feature>
<sequence length="314" mass="35844">MAETLNIRWDRQGHAHTNALHWEGFPRLLWESLQIFGYDVPPLYDGHEFVEAGVPRCRVKMTIPQHPSRYLWQPVTICTSGHRLVDTFESAALEAIHIFCDKHPEEVAAYPIGLFPATDSRDSEWTFRISYCSHLLGDLSLETLQTLIRFMSAQHQYQLLQRQSTNQLSNLAQAHHGTITQQLDELNELHTITNAQVDLLAQRDVIINNQENQIYERETVIAQRNIIIEFLQDQVHDLTIELDGAINHINDLHEQPAPPVVPEENESEEEEEEEPEEIEGESGLDSEHGDPAPNPQSNHSSSERVSSVGNLDDF</sequence>
<evidence type="ECO:0000256" key="1">
    <source>
        <dbReference type="SAM" id="MobiDB-lite"/>
    </source>
</evidence>
<dbReference type="Gramene" id="PVH66158">
    <property type="protein sequence ID" value="PVH66158"/>
    <property type="gene ID" value="PAHAL_1G166100"/>
</dbReference>
<dbReference type="Proteomes" id="UP000243499">
    <property type="component" value="Chromosome 1"/>
</dbReference>
<reference evidence="2" key="1">
    <citation type="submission" date="2018-04" db="EMBL/GenBank/DDBJ databases">
        <title>WGS assembly of Panicum hallii.</title>
        <authorList>
            <person name="Lovell J."/>
            <person name="Jenkins J."/>
            <person name="Lowry D."/>
            <person name="Mamidi S."/>
            <person name="Sreedasyam A."/>
            <person name="Weng X."/>
            <person name="Barry K."/>
            <person name="Bonette J."/>
            <person name="Campitelli B."/>
            <person name="Daum C."/>
            <person name="Gordon S."/>
            <person name="Gould B."/>
            <person name="Lipzen A."/>
            <person name="Macqueen A."/>
            <person name="Palacio-Mejia J."/>
            <person name="Plott C."/>
            <person name="Shakirov E."/>
            <person name="Shu S."/>
            <person name="Yoshinaga Y."/>
            <person name="Zane M."/>
            <person name="Rokhsar D."/>
            <person name="Grimwood J."/>
            <person name="Schmutz J."/>
            <person name="Juenger T."/>
        </authorList>
    </citation>
    <scope>NUCLEOTIDE SEQUENCE [LARGE SCALE GENOMIC DNA]</scope>
    <source>
        <strain evidence="2">FIL2</strain>
    </source>
</reference>
<dbReference type="AlphaFoldDB" id="A0A2T8KVF6"/>
<feature type="compositionally biased region" description="Low complexity" evidence="1">
    <location>
        <begin position="297"/>
        <end position="307"/>
    </location>
</feature>
<name>A0A2T8KVF6_9POAL</name>
<dbReference type="EMBL" id="CM008046">
    <property type="protein sequence ID" value="PVH66158.1"/>
    <property type="molecule type" value="Genomic_DNA"/>
</dbReference>